<reference evidence="7 8" key="1">
    <citation type="submission" date="2019-02" db="EMBL/GenBank/DDBJ databases">
        <title>Deep-cultivation of Planctomycetes and their phenomic and genomic characterization uncovers novel biology.</title>
        <authorList>
            <person name="Wiegand S."/>
            <person name="Jogler M."/>
            <person name="Boedeker C."/>
            <person name="Pinto D."/>
            <person name="Vollmers J."/>
            <person name="Rivas-Marin E."/>
            <person name="Kohn T."/>
            <person name="Peeters S.H."/>
            <person name="Heuer A."/>
            <person name="Rast P."/>
            <person name="Oberbeckmann S."/>
            <person name="Bunk B."/>
            <person name="Jeske O."/>
            <person name="Meyerdierks A."/>
            <person name="Storesund J.E."/>
            <person name="Kallscheuer N."/>
            <person name="Luecker S."/>
            <person name="Lage O.M."/>
            <person name="Pohl T."/>
            <person name="Merkel B.J."/>
            <person name="Hornburger P."/>
            <person name="Mueller R.-W."/>
            <person name="Bruemmer F."/>
            <person name="Labrenz M."/>
            <person name="Spormann A.M."/>
            <person name="Op den Camp H."/>
            <person name="Overmann J."/>
            <person name="Amann R."/>
            <person name="Jetten M.S.M."/>
            <person name="Mascher T."/>
            <person name="Medema M.H."/>
            <person name="Devos D.P."/>
            <person name="Kaster A.-K."/>
            <person name="Ovreas L."/>
            <person name="Rohde M."/>
            <person name="Galperin M.Y."/>
            <person name="Jogler C."/>
        </authorList>
    </citation>
    <scope>NUCLEOTIDE SEQUENCE [LARGE SCALE GENOMIC DNA]</scope>
    <source>
        <strain evidence="7 8">CA12</strain>
    </source>
</reference>
<dbReference type="AlphaFoldDB" id="A0A517PBE6"/>
<protein>
    <submittedName>
        <fullName evidence="7">V-type ATP synthase subunit K</fullName>
    </submittedName>
</protein>
<gene>
    <name evidence="7" type="ORF">CA12_28040</name>
</gene>
<dbReference type="GO" id="GO:0033177">
    <property type="term" value="C:proton-transporting two-sector ATPase complex, proton-transporting domain"/>
    <property type="evidence" value="ECO:0007669"/>
    <property type="project" value="InterPro"/>
</dbReference>
<evidence type="ECO:0000256" key="5">
    <source>
        <dbReference type="SAM" id="Phobius"/>
    </source>
</evidence>
<proteinExistence type="predicted"/>
<evidence type="ECO:0000256" key="4">
    <source>
        <dbReference type="ARBA" id="ARBA00023136"/>
    </source>
</evidence>
<dbReference type="CDD" id="cd18179">
    <property type="entry name" value="ATP-synt_Vo_Ao_c_NTPK_rpt1"/>
    <property type="match status" value="1"/>
</dbReference>
<evidence type="ECO:0000256" key="2">
    <source>
        <dbReference type="ARBA" id="ARBA00022692"/>
    </source>
</evidence>
<dbReference type="KEGG" id="acaf:CA12_28040"/>
<evidence type="ECO:0000256" key="3">
    <source>
        <dbReference type="ARBA" id="ARBA00022989"/>
    </source>
</evidence>
<dbReference type="CDD" id="cd18180">
    <property type="entry name" value="ATP-synt_Vo_Ao_c_NTPK_rpt2"/>
    <property type="match status" value="1"/>
</dbReference>
<feature type="transmembrane region" description="Helical" evidence="5">
    <location>
        <begin position="49"/>
        <end position="70"/>
    </location>
</feature>
<dbReference type="Proteomes" id="UP000318741">
    <property type="component" value="Chromosome"/>
</dbReference>
<dbReference type="OrthoDB" id="18947at2"/>
<dbReference type="EMBL" id="CP036265">
    <property type="protein sequence ID" value="QDT16698.1"/>
    <property type="molecule type" value="Genomic_DNA"/>
</dbReference>
<dbReference type="InterPro" id="IPR035921">
    <property type="entry name" value="F/V-ATP_Csub_sf"/>
</dbReference>
<sequence>MDSFWIMLGWAGIYGPTALGAIGSVIGCARAGQAACGAMLDVESGYGRLVGLSALPSSQIIYGIVVMFSLNRVVTVEAAGGLFAVGVLCGTVLLFSAIYQGLCCASAIVASKSKPEIFGLSAAPAAIVEGFAVFAFIFALVVSAGIPGGAEAGDAGTGTGAGPVAVEARGVDTYEGALEDNAPLEVDPDAVLPD</sequence>
<feature type="transmembrane region" description="Helical" evidence="5">
    <location>
        <begin position="122"/>
        <end position="146"/>
    </location>
</feature>
<dbReference type="GO" id="GO:0015078">
    <property type="term" value="F:proton transmembrane transporter activity"/>
    <property type="evidence" value="ECO:0007669"/>
    <property type="project" value="InterPro"/>
</dbReference>
<accession>A0A517PBE6</accession>
<organism evidence="7 8">
    <name type="scientific">Alienimonas californiensis</name>
    <dbReference type="NCBI Taxonomy" id="2527989"/>
    <lineage>
        <taxon>Bacteria</taxon>
        <taxon>Pseudomonadati</taxon>
        <taxon>Planctomycetota</taxon>
        <taxon>Planctomycetia</taxon>
        <taxon>Planctomycetales</taxon>
        <taxon>Planctomycetaceae</taxon>
        <taxon>Alienimonas</taxon>
    </lineage>
</organism>
<dbReference type="NCBIfam" id="NF007200">
    <property type="entry name" value="PRK09621.1"/>
    <property type="match status" value="1"/>
</dbReference>
<dbReference type="Pfam" id="PF00137">
    <property type="entry name" value="ATP-synt_C"/>
    <property type="match status" value="2"/>
</dbReference>
<feature type="transmembrane region" description="Helical" evidence="5">
    <location>
        <begin position="82"/>
        <end position="110"/>
    </location>
</feature>
<keyword evidence="8" id="KW-1185">Reference proteome</keyword>
<evidence type="ECO:0000313" key="8">
    <source>
        <dbReference type="Proteomes" id="UP000318741"/>
    </source>
</evidence>
<feature type="domain" description="V-ATPase proteolipid subunit C-like" evidence="6">
    <location>
        <begin position="16"/>
        <end position="68"/>
    </location>
</feature>
<keyword evidence="4 5" id="KW-0472">Membrane</keyword>
<keyword evidence="3 5" id="KW-1133">Transmembrane helix</keyword>
<evidence type="ECO:0000256" key="1">
    <source>
        <dbReference type="ARBA" id="ARBA00004141"/>
    </source>
</evidence>
<comment type="subcellular location">
    <subcellularLocation>
        <location evidence="1">Membrane</location>
        <topology evidence="1">Multi-pass membrane protein</topology>
    </subcellularLocation>
</comment>
<name>A0A517PBE6_9PLAN</name>
<dbReference type="InterPro" id="IPR002379">
    <property type="entry name" value="ATPase_proteolipid_c-like_dom"/>
</dbReference>
<dbReference type="SUPFAM" id="SSF81333">
    <property type="entry name" value="F1F0 ATP synthase subunit C"/>
    <property type="match status" value="1"/>
</dbReference>
<evidence type="ECO:0000313" key="7">
    <source>
        <dbReference type="EMBL" id="QDT16698.1"/>
    </source>
</evidence>
<feature type="transmembrane region" description="Helical" evidence="5">
    <location>
        <begin position="6"/>
        <end position="29"/>
    </location>
</feature>
<evidence type="ECO:0000259" key="6">
    <source>
        <dbReference type="Pfam" id="PF00137"/>
    </source>
</evidence>
<keyword evidence="2 5" id="KW-0812">Transmembrane</keyword>
<feature type="domain" description="V-ATPase proteolipid subunit C-like" evidence="6">
    <location>
        <begin position="83"/>
        <end position="141"/>
    </location>
</feature>
<dbReference type="Gene3D" id="1.20.120.610">
    <property type="entry name" value="lithium bound rotor ring of v- atpase"/>
    <property type="match status" value="1"/>
</dbReference>